<dbReference type="InterPro" id="IPR002347">
    <property type="entry name" value="SDR_fam"/>
</dbReference>
<sequence>MTARFIGKVALVTGGGSGIGRATARAFAREGATVVVSGRDAENLDQTVKLIEAESGRASFVTADVTRQEDVARMVATTVEHHGGLHIAHNNAGVFGQAAPLADLDVDGWRNVLDVNLTGVFLSMKYEIQHMRSNGGGTIVNTASNIGAHRRLPGASAYATSKAGVSFLTRAAALDHIDDGIRINAVSPGASDGPMSSLPGESREERDARLAPSIPLGRVGKLEEVAATVLWLASPESGFAVGHDLVIDGGATA</sequence>
<accession>A0A7W7W9X7</accession>
<dbReference type="PANTHER" id="PTHR24321">
    <property type="entry name" value="DEHYDROGENASES, SHORT CHAIN"/>
    <property type="match status" value="1"/>
</dbReference>
<dbReference type="PRINTS" id="PR00081">
    <property type="entry name" value="GDHRDH"/>
</dbReference>
<feature type="region of interest" description="Disordered" evidence="3">
    <location>
        <begin position="185"/>
        <end position="211"/>
    </location>
</feature>
<dbReference type="AlphaFoldDB" id="A0A7W7W9X7"/>
<dbReference type="Proteomes" id="UP000534286">
    <property type="component" value="Unassembled WGS sequence"/>
</dbReference>
<evidence type="ECO:0000256" key="3">
    <source>
        <dbReference type="SAM" id="MobiDB-lite"/>
    </source>
</evidence>
<dbReference type="EMBL" id="JACHJU010000001">
    <property type="protein sequence ID" value="MBB4938550.1"/>
    <property type="molecule type" value="Genomic_DNA"/>
</dbReference>
<dbReference type="RefSeq" id="WP_184754711.1">
    <property type="nucleotide sequence ID" value="NZ_BAABEK010000011.1"/>
</dbReference>
<keyword evidence="5" id="KW-1185">Reference proteome</keyword>
<keyword evidence="2" id="KW-0560">Oxidoreductase</keyword>
<evidence type="ECO:0000313" key="5">
    <source>
        <dbReference type="Proteomes" id="UP000534286"/>
    </source>
</evidence>
<dbReference type="PANTHER" id="PTHR24321:SF8">
    <property type="entry name" value="ESTRADIOL 17-BETA-DEHYDROGENASE 8-RELATED"/>
    <property type="match status" value="1"/>
</dbReference>
<dbReference type="GO" id="GO:0016491">
    <property type="term" value="F:oxidoreductase activity"/>
    <property type="evidence" value="ECO:0007669"/>
    <property type="project" value="UniProtKB-KW"/>
</dbReference>
<gene>
    <name evidence="4" type="ORF">FHR32_002855</name>
</gene>
<comment type="similarity">
    <text evidence="1">Belongs to the short-chain dehydrogenases/reductases (SDR) family.</text>
</comment>
<evidence type="ECO:0000256" key="1">
    <source>
        <dbReference type="ARBA" id="ARBA00006484"/>
    </source>
</evidence>
<dbReference type="InterPro" id="IPR036291">
    <property type="entry name" value="NAD(P)-bd_dom_sf"/>
</dbReference>
<proteinExistence type="inferred from homology"/>
<name>A0A7W7W9X7_9ACTN</name>
<dbReference type="FunFam" id="3.40.50.720:FF:000084">
    <property type="entry name" value="Short-chain dehydrogenase reductase"/>
    <property type="match status" value="1"/>
</dbReference>
<dbReference type="SUPFAM" id="SSF51735">
    <property type="entry name" value="NAD(P)-binding Rossmann-fold domains"/>
    <property type="match status" value="1"/>
</dbReference>
<dbReference type="Gene3D" id="3.40.50.720">
    <property type="entry name" value="NAD(P)-binding Rossmann-like Domain"/>
    <property type="match status" value="1"/>
</dbReference>
<comment type="caution">
    <text evidence="4">The sequence shown here is derived from an EMBL/GenBank/DDBJ whole genome shotgun (WGS) entry which is preliminary data.</text>
</comment>
<evidence type="ECO:0000313" key="4">
    <source>
        <dbReference type="EMBL" id="MBB4938550.1"/>
    </source>
</evidence>
<organism evidence="4 5">
    <name type="scientific">Streptosporangium album</name>
    <dbReference type="NCBI Taxonomy" id="47479"/>
    <lineage>
        <taxon>Bacteria</taxon>
        <taxon>Bacillati</taxon>
        <taxon>Actinomycetota</taxon>
        <taxon>Actinomycetes</taxon>
        <taxon>Streptosporangiales</taxon>
        <taxon>Streptosporangiaceae</taxon>
        <taxon>Streptosporangium</taxon>
    </lineage>
</organism>
<protein>
    <submittedName>
        <fullName evidence="4">NAD(P)-dependent dehydrogenase (Short-subunit alcohol dehydrogenase family)</fullName>
    </submittedName>
</protein>
<dbReference type="InterPro" id="IPR020904">
    <property type="entry name" value="Sc_DH/Rdtase_CS"/>
</dbReference>
<dbReference type="PRINTS" id="PR00080">
    <property type="entry name" value="SDRFAMILY"/>
</dbReference>
<dbReference type="PROSITE" id="PS00061">
    <property type="entry name" value="ADH_SHORT"/>
    <property type="match status" value="1"/>
</dbReference>
<evidence type="ECO:0000256" key="2">
    <source>
        <dbReference type="ARBA" id="ARBA00023002"/>
    </source>
</evidence>
<reference evidence="4 5" key="1">
    <citation type="submission" date="2020-08" db="EMBL/GenBank/DDBJ databases">
        <title>Sequencing the genomes of 1000 actinobacteria strains.</title>
        <authorList>
            <person name="Klenk H.-P."/>
        </authorList>
    </citation>
    <scope>NUCLEOTIDE SEQUENCE [LARGE SCALE GENOMIC DNA]</scope>
    <source>
        <strain evidence="4 5">DSM 43023</strain>
    </source>
</reference>
<dbReference type="Pfam" id="PF13561">
    <property type="entry name" value="adh_short_C2"/>
    <property type="match status" value="1"/>
</dbReference>
<dbReference type="CDD" id="cd05233">
    <property type="entry name" value="SDR_c"/>
    <property type="match status" value="1"/>
</dbReference>
<dbReference type="NCBIfam" id="NF005559">
    <property type="entry name" value="PRK07231.1"/>
    <property type="match status" value="1"/>
</dbReference>